<accession>A0ACC5R6H6</accession>
<organism evidence="1 2">
    <name type="scientific">Taklimakanibacter albus</name>
    <dbReference type="NCBI Taxonomy" id="2800327"/>
    <lineage>
        <taxon>Bacteria</taxon>
        <taxon>Pseudomonadati</taxon>
        <taxon>Pseudomonadota</taxon>
        <taxon>Alphaproteobacteria</taxon>
        <taxon>Hyphomicrobiales</taxon>
        <taxon>Aestuariivirgaceae</taxon>
        <taxon>Taklimakanibacter</taxon>
    </lineage>
</organism>
<protein>
    <submittedName>
        <fullName evidence="1">Uncharacterized protein</fullName>
    </submittedName>
</protein>
<keyword evidence="2" id="KW-1185">Reference proteome</keyword>
<evidence type="ECO:0000313" key="2">
    <source>
        <dbReference type="Proteomes" id="UP000616151"/>
    </source>
</evidence>
<reference evidence="1" key="1">
    <citation type="submission" date="2021-01" db="EMBL/GenBank/DDBJ databases">
        <authorList>
            <person name="Sun Q."/>
        </authorList>
    </citation>
    <scope>NUCLEOTIDE SEQUENCE</scope>
    <source>
        <strain evidence="1">YIM B02566</strain>
    </source>
</reference>
<dbReference type="Proteomes" id="UP000616151">
    <property type="component" value="Unassembled WGS sequence"/>
</dbReference>
<dbReference type="EMBL" id="JAENHL010000007">
    <property type="protein sequence ID" value="MBK1868210.1"/>
    <property type="molecule type" value="Genomic_DNA"/>
</dbReference>
<comment type="caution">
    <text evidence="1">The sequence shown here is derived from an EMBL/GenBank/DDBJ whole genome shotgun (WGS) entry which is preliminary data.</text>
</comment>
<name>A0ACC5R6H6_9HYPH</name>
<sequence>MAKIDPVPGTRPPGTADRFRFDLNVLFGTDNNDTLVGGAGDDRISGRKGDDTLIGGGGNDRIDGGDGSDTLFGQEGDDTFTPGAGRDYVYGGSSTGDSGIDTVSYANYGSGVLVSLVNGYGYQQSLGNADRDDLHGIENIIGSAYDDTLGGDNKVNRIMGGDGKDTLDGWGGDDYLDGGDGDDTLFGSGGNDTLIGGDGDDELHGIEGIDTLDGGAGEDDLYGGSEADILTGGSGADTFHFGVTDNNGAWGRDTITDFTHEDMIELLGFFAEPSFLGQQAFDGVGGGGQIRYEHPQSGGTLIQVDFEGNGTVDKEFFLNNVVTLTTDDFAYF</sequence>
<evidence type="ECO:0000313" key="1">
    <source>
        <dbReference type="EMBL" id="MBK1868210.1"/>
    </source>
</evidence>
<proteinExistence type="predicted"/>
<gene>
    <name evidence="1" type="ORF">JHL16_17795</name>
</gene>